<keyword evidence="4 8" id="KW-0812">Transmembrane</keyword>
<evidence type="ECO:0000256" key="1">
    <source>
        <dbReference type="ARBA" id="ARBA00004651"/>
    </source>
</evidence>
<gene>
    <name evidence="9" type="ORF">ACFQDO_09280</name>
</gene>
<comment type="caution">
    <text evidence="9">The sequence shown here is derived from an EMBL/GenBank/DDBJ whole genome shotgun (WGS) entry which is preliminary data.</text>
</comment>
<evidence type="ECO:0000313" key="10">
    <source>
        <dbReference type="Proteomes" id="UP001596189"/>
    </source>
</evidence>
<evidence type="ECO:0000256" key="8">
    <source>
        <dbReference type="SAM" id="Phobius"/>
    </source>
</evidence>
<reference evidence="10" key="1">
    <citation type="journal article" date="2019" name="Int. J. Syst. Evol. Microbiol.">
        <title>The Global Catalogue of Microorganisms (GCM) 10K type strain sequencing project: providing services to taxonomists for standard genome sequencing and annotation.</title>
        <authorList>
            <consortium name="The Broad Institute Genomics Platform"/>
            <consortium name="The Broad Institute Genome Sequencing Center for Infectious Disease"/>
            <person name="Wu L."/>
            <person name="Ma J."/>
        </authorList>
    </citation>
    <scope>NUCLEOTIDE SEQUENCE [LARGE SCALE GENOMIC DNA]</scope>
    <source>
        <strain evidence="10">KACC 14249</strain>
    </source>
</reference>
<accession>A0ABW1JDA0</accession>
<evidence type="ECO:0000256" key="4">
    <source>
        <dbReference type="ARBA" id="ARBA00022692"/>
    </source>
</evidence>
<keyword evidence="5 8" id="KW-1133">Transmembrane helix</keyword>
<organism evidence="9 10">
    <name type="scientific">Angustibacter luteus</name>
    <dbReference type="NCBI Taxonomy" id="658456"/>
    <lineage>
        <taxon>Bacteria</taxon>
        <taxon>Bacillati</taxon>
        <taxon>Actinomycetota</taxon>
        <taxon>Actinomycetes</taxon>
        <taxon>Kineosporiales</taxon>
        <taxon>Kineosporiaceae</taxon>
    </lineage>
</organism>
<feature type="transmembrane region" description="Helical" evidence="8">
    <location>
        <begin position="124"/>
        <end position="141"/>
    </location>
</feature>
<protein>
    <submittedName>
        <fullName evidence="9">Glycosyltransferase 87 family protein</fullName>
    </submittedName>
</protein>
<evidence type="ECO:0000313" key="9">
    <source>
        <dbReference type="EMBL" id="MFC6007319.1"/>
    </source>
</evidence>
<keyword evidence="10" id="KW-1185">Reference proteome</keyword>
<evidence type="ECO:0000256" key="2">
    <source>
        <dbReference type="ARBA" id="ARBA00022475"/>
    </source>
</evidence>
<dbReference type="RefSeq" id="WP_345716122.1">
    <property type="nucleotide sequence ID" value="NZ_BAABFP010000004.1"/>
</dbReference>
<keyword evidence="2" id="KW-1003">Cell membrane</keyword>
<proteinExistence type="inferred from homology"/>
<sequence>MTRAPRPAVQALVVVAVLVLAELPIAWHYLVTWPGDQWQVDVEVYREAARSVVYGRPIYEQLTESPQLLPFTYPPFAALVSLPMTLVSFHALGWIWTGMQVAATYATVMIAFRRLLARVEPWRWVAGALVTVPMLYLLPVSDGVRFGQVNAFLVLACLGDLALPLGPWHRVRGIWIGLATAIKLTPGVFFVHFAVCRRWRELAAGVLAAATATVAAALVLPEATVAFWGGALGDPNRLGPNRGTSNQSLRGVLLRLGPEGAAGTALWLLAVLVVGVIGFTLARRAYRAGDPIAEVAAVGLMAVLLSPVAWVHHYAWVVLVIAALVGDGRDRRRLVFAGIITAWFLARLPWWGISWVANDWPVLWFGRILQNSYCLGGLLALALLWRVVPSPGAAGRVAQDVRDSEQDMPLGH</sequence>
<keyword evidence="6 8" id="KW-0472">Membrane</keyword>
<dbReference type="Proteomes" id="UP001596189">
    <property type="component" value="Unassembled WGS sequence"/>
</dbReference>
<comment type="similarity">
    <text evidence="7">Belongs to the glycosyltransferase 87 family.</text>
</comment>
<comment type="subcellular location">
    <subcellularLocation>
        <location evidence="1">Cell membrane</location>
        <topology evidence="1">Multi-pass membrane protein</topology>
    </subcellularLocation>
</comment>
<evidence type="ECO:0000256" key="5">
    <source>
        <dbReference type="ARBA" id="ARBA00022989"/>
    </source>
</evidence>
<feature type="transmembrane region" description="Helical" evidence="8">
    <location>
        <begin position="12"/>
        <end position="30"/>
    </location>
</feature>
<feature type="transmembrane region" description="Helical" evidence="8">
    <location>
        <begin position="260"/>
        <end position="281"/>
    </location>
</feature>
<feature type="transmembrane region" description="Helical" evidence="8">
    <location>
        <begin position="368"/>
        <end position="388"/>
    </location>
</feature>
<keyword evidence="3" id="KW-0808">Transferase</keyword>
<feature type="transmembrane region" description="Helical" evidence="8">
    <location>
        <begin position="202"/>
        <end position="220"/>
    </location>
</feature>
<dbReference type="EMBL" id="JBHSRD010000003">
    <property type="protein sequence ID" value="MFC6007319.1"/>
    <property type="molecule type" value="Genomic_DNA"/>
</dbReference>
<feature type="transmembrane region" description="Helical" evidence="8">
    <location>
        <begin position="311"/>
        <end position="327"/>
    </location>
</feature>
<feature type="transmembrane region" description="Helical" evidence="8">
    <location>
        <begin position="334"/>
        <end position="356"/>
    </location>
</feature>
<dbReference type="InterPro" id="IPR018584">
    <property type="entry name" value="GT87"/>
</dbReference>
<name>A0ABW1JDA0_9ACTN</name>
<dbReference type="Pfam" id="PF09594">
    <property type="entry name" value="GT87"/>
    <property type="match status" value="1"/>
</dbReference>
<feature type="transmembrane region" description="Helical" evidence="8">
    <location>
        <begin position="174"/>
        <end position="195"/>
    </location>
</feature>
<evidence type="ECO:0000256" key="6">
    <source>
        <dbReference type="ARBA" id="ARBA00023136"/>
    </source>
</evidence>
<evidence type="ECO:0000256" key="7">
    <source>
        <dbReference type="ARBA" id="ARBA00024033"/>
    </source>
</evidence>
<evidence type="ECO:0000256" key="3">
    <source>
        <dbReference type="ARBA" id="ARBA00022679"/>
    </source>
</evidence>